<dbReference type="SMART" id="SM00398">
    <property type="entry name" value="HMG"/>
    <property type="match status" value="2"/>
</dbReference>
<dbReference type="Pfam" id="PF00505">
    <property type="entry name" value="HMG_box"/>
    <property type="match status" value="1"/>
</dbReference>
<proteinExistence type="predicted"/>
<evidence type="ECO:0000313" key="5">
    <source>
        <dbReference type="JaponicusDB" id="SJAG_00634"/>
    </source>
</evidence>
<sequence length="204" mass="23664">MLLNTLVFKRPFSAANVLFRSVAGLKFGTPSRVNAWTLFVKRERPEGNLQQWVAALSEEYRNLSSVEKSRLTEEANRINARKQYELNRALENASLEDIKRENTVRHSIRAEKKVSSRSLPKLRIPGYPKRPVGAFIRFYKDLKDNQSVRDQYDLMSTDNVTDMAYEAGKIWRSMSQSEKAPYTKAFERDLAAYHEARDRLTKSL</sequence>
<keyword evidence="1 2" id="KW-0238">DNA-binding</keyword>
<dbReference type="PROSITE" id="PS50118">
    <property type="entry name" value="HMG_BOX_2"/>
    <property type="match status" value="1"/>
</dbReference>
<feature type="DNA-binding region" description="HMG box" evidence="2">
    <location>
        <begin position="128"/>
        <end position="201"/>
    </location>
</feature>
<dbReference type="SUPFAM" id="SSF47095">
    <property type="entry name" value="HMG-box"/>
    <property type="match status" value="1"/>
</dbReference>
<dbReference type="InterPro" id="IPR009071">
    <property type="entry name" value="HMG_box_dom"/>
</dbReference>
<dbReference type="OrthoDB" id="1919336at2759"/>
<dbReference type="GO" id="GO:0005634">
    <property type="term" value="C:nucleus"/>
    <property type="evidence" value="ECO:0007669"/>
    <property type="project" value="UniProtKB-UniRule"/>
</dbReference>
<keyword evidence="2" id="KW-0539">Nucleus</keyword>
<evidence type="ECO:0000259" key="3">
    <source>
        <dbReference type="PROSITE" id="PS50118"/>
    </source>
</evidence>
<dbReference type="InterPro" id="IPR050342">
    <property type="entry name" value="HMGB"/>
</dbReference>
<dbReference type="RefSeq" id="XP_002171908.1">
    <property type="nucleotide sequence ID" value="XM_002171872.2"/>
</dbReference>
<feature type="domain" description="HMG box" evidence="3">
    <location>
        <begin position="128"/>
        <end position="201"/>
    </location>
</feature>
<dbReference type="GeneID" id="7050674"/>
<dbReference type="Gene3D" id="1.10.30.10">
    <property type="entry name" value="High mobility group box domain"/>
    <property type="match status" value="2"/>
</dbReference>
<dbReference type="AlphaFoldDB" id="B6JW64"/>
<organism evidence="4 6">
    <name type="scientific">Schizosaccharomyces japonicus (strain yFS275 / FY16936)</name>
    <name type="common">Fission yeast</name>
    <dbReference type="NCBI Taxonomy" id="402676"/>
    <lineage>
        <taxon>Eukaryota</taxon>
        <taxon>Fungi</taxon>
        <taxon>Dikarya</taxon>
        <taxon>Ascomycota</taxon>
        <taxon>Taphrinomycotina</taxon>
        <taxon>Schizosaccharomycetes</taxon>
        <taxon>Schizosaccharomycetales</taxon>
        <taxon>Schizosaccharomycetaceae</taxon>
        <taxon>Schizosaccharomyces</taxon>
    </lineage>
</organism>
<keyword evidence="6" id="KW-1185">Reference proteome</keyword>
<evidence type="ECO:0000256" key="2">
    <source>
        <dbReference type="PROSITE-ProRule" id="PRU00267"/>
    </source>
</evidence>
<dbReference type="InterPro" id="IPR036910">
    <property type="entry name" value="HMG_box_dom_sf"/>
</dbReference>
<dbReference type="VEuPathDB" id="FungiDB:SJAG_00634"/>
<gene>
    <name evidence="5" type="primary">cmb1</name>
    <name evidence="4" type="ORF">SJAG_00634</name>
</gene>
<dbReference type="EMBL" id="KE651166">
    <property type="protein sequence ID" value="EEB05615.1"/>
    <property type="molecule type" value="Genomic_DNA"/>
</dbReference>
<accession>B6JW64</accession>
<dbReference type="STRING" id="402676.B6JW64"/>
<evidence type="ECO:0000256" key="1">
    <source>
        <dbReference type="ARBA" id="ARBA00023125"/>
    </source>
</evidence>
<dbReference type="Proteomes" id="UP000001744">
    <property type="component" value="Unassembled WGS sequence"/>
</dbReference>
<dbReference type="HOGENOM" id="CLU_1262183_0_0_1"/>
<dbReference type="PANTHER" id="PTHR48112">
    <property type="entry name" value="HIGH MOBILITY GROUP PROTEIN DSP1"/>
    <property type="match status" value="1"/>
</dbReference>
<evidence type="ECO:0000313" key="4">
    <source>
        <dbReference type="EMBL" id="EEB05615.1"/>
    </source>
</evidence>
<protein>
    <recommendedName>
        <fullName evidence="3">HMG box domain-containing protein</fullName>
    </recommendedName>
</protein>
<reference evidence="4 6" key="1">
    <citation type="journal article" date="2011" name="Science">
        <title>Comparative functional genomics of the fission yeasts.</title>
        <authorList>
            <person name="Rhind N."/>
            <person name="Chen Z."/>
            <person name="Yassour M."/>
            <person name="Thompson D.A."/>
            <person name="Haas B.J."/>
            <person name="Habib N."/>
            <person name="Wapinski I."/>
            <person name="Roy S."/>
            <person name="Lin M.F."/>
            <person name="Heiman D.I."/>
            <person name="Young S.K."/>
            <person name="Furuya K."/>
            <person name="Guo Y."/>
            <person name="Pidoux A."/>
            <person name="Chen H.M."/>
            <person name="Robbertse B."/>
            <person name="Goldberg J.M."/>
            <person name="Aoki K."/>
            <person name="Bayne E.H."/>
            <person name="Berlin A.M."/>
            <person name="Desjardins C.A."/>
            <person name="Dobbs E."/>
            <person name="Dukaj L."/>
            <person name="Fan L."/>
            <person name="FitzGerald M.G."/>
            <person name="French C."/>
            <person name="Gujja S."/>
            <person name="Hansen K."/>
            <person name="Keifenheim D."/>
            <person name="Levin J.Z."/>
            <person name="Mosher R.A."/>
            <person name="Mueller C.A."/>
            <person name="Pfiffner J."/>
            <person name="Priest M."/>
            <person name="Russ C."/>
            <person name="Smialowska A."/>
            <person name="Swoboda P."/>
            <person name="Sykes S.M."/>
            <person name="Vaughn M."/>
            <person name="Vengrova S."/>
            <person name="Yoder R."/>
            <person name="Zeng Q."/>
            <person name="Allshire R."/>
            <person name="Baulcombe D."/>
            <person name="Birren B.W."/>
            <person name="Brown W."/>
            <person name="Ekwall K."/>
            <person name="Kellis M."/>
            <person name="Leatherwood J."/>
            <person name="Levin H."/>
            <person name="Margalit H."/>
            <person name="Martienssen R."/>
            <person name="Nieduszynski C.A."/>
            <person name="Spatafora J.W."/>
            <person name="Friedman N."/>
            <person name="Dalgaard J.Z."/>
            <person name="Baumann P."/>
            <person name="Niki H."/>
            <person name="Regev A."/>
            <person name="Nusbaum C."/>
        </authorList>
    </citation>
    <scope>NUCLEOTIDE SEQUENCE [LARGE SCALE GENOMIC DNA]</scope>
    <source>
        <strain evidence="6">yFS275 / FY16936</strain>
    </source>
</reference>
<evidence type="ECO:0000313" key="6">
    <source>
        <dbReference type="Proteomes" id="UP000001744"/>
    </source>
</evidence>
<dbReference type="JaponicusDB" id="SJAG_00634">
    <property type="gene designation" value="cmb1"/>
</dbReference>
<dbReference type="GO" id="GO:0003677">
    <property type="term" value="F:DNA binding"/>
    <property type="evidence" value="ECO:0007669"/>
    <property type="project" value="UniProtKB-UniRule"/>
</dbReference>
<dbReference type="OMA" id="AIRIRQF"/>
<name>B6JW64_SCHJY</name>